<sequence>MHPIHLALQYKHTKMVLAVDDQLDLLAEFQSIYPDSIKDVMIQNKIFLHIALKYDNLEAFKLLVKWIRQKRLLLKSGVDINAKDLEGHTARDILAEQTQVQSNSEIRDRVMLELCQLIHLFNPQLTTYNYSRYLCSIVSSRMEDDIKGQAHAMHFWWLPHCL</sequence>
<reference evidence="1 2" key="1">
    <citation type="journal article" date="2016" name="G3 (Bethesda)">
        <title>First Draft Assembly and Annotation of the Genome of a California Endemic Oak Quercus lobata Nee (Fagaceae).</title>
        <authorList>
            <person name="Sork V.L."/>
            <person name="Fitz-Gibbon S.T."/>
            <person name="Puiu D."/>
            <person name="Crepeau M."/>
            <person name="Gugger P.F."/>
            <person name="Sherman R."/>
            <person name="Stevens K."/>
            <person name="Langley C.H."/>
            <person name="Pellegrini M."/>
            <person name="Salzberg S.L."/>
        </authorList>
    </citation>
    <scope>NUCLEOTIDE SEQUENCE [LARGE SCALE GENOMIC DNA]</scope>
    <source>
        <strain evidence="1 2">cv. SW786</strain>
    </source>
</reference>
<dbReference type="EMBL" id="LRBV02000008">
    <property type="status" value="NOT_ANNOTATED_CDS"/>
    <property type="molecule type" value="Genomic_DNA"/>
</dbReference>
<dbReference type="SUPFAM" id="SSF48403">
    <property type="entry name" value="Ankyrin repeat"/>
    <property type="match status" value="1"/>
</dbReference>
<dbReference type="AlphaFoldDB" id="A0A7N2MDL8"/>
<dbReference type="Gramene" id="QL08p043455:mrna">
    <property type="protein sequence ID" value="QL08p043455:mrna"/>
    <property type="gene ID" value="QL08p043455"/>
</dbReference>
<reference evidence="1" key="2">
    <citation type="submission" date="2021-01" db="UniProtKB">
        <authorList>
            <consortium name="EnsemblPlants"/>
        </authorList>
    </citation>
    <scope>IDENTIFICATION</scope>
</reference>
<evidence type="ECO:0000313" key="1">
    <source>
        <dbReference type="EnsemblPlants" id="QL08p043455:mrna"/>
    </source>
</evidence>
<dbReference type="Gene3D" id="1.25.40.20">
    <property type="entry name" value="Ankyrin repeat-containing domain"/>
    <property type="match status" value="1"/>
</dbReference>
<keyword evidence="2" id="KW-1185">Reference proteome</keyword>
<protein>
    <recommendedName>
        <fullName evidence="3">Ankyrin repeat-containing protein</fullName>
    </recommendedName>
</protein>
<dbReference type="EnsemblPlants" id="QL08p043455:mrna">
    <property type="protein sequence ID" value="QL08p043455:mrna"/>
    <property type="gene ID" value="QL08p043455"/>
</dbReference>
<organism evidence="1 2">
    <name type="scientific">Quercus lobata</name>
    <name type="common">Valley oak</name>
    <dbReference type="NCBI Taxonomy" id="97700"/>
    <lineage>
        <taxon>Eukaryota</taxon>
        <taxon>Viridiplantae</taxon>
        <taxon>Streptophyta</taxon>
        <taxon>Embryophyta</taxon>
        <taxon>Tracheophyta</taxon>
        <taxon>Spermatophyta</taxon>
        <taxon>Magnoliopsida</taxon>
        <taxon>eudicotyledons</taxon>
        <taxon>Gunneridae</taxon>
        <taxon>Pentapetalae</taxon>
        <taxon>rosids</taxon>
        <taxon>fabids</taxon>
        <taxon>Fagales</taxon>
        <taxon>Fagaceae</taxon>
        <taxon>Quercus</taxon>
    </lineage>
</organism>
<dbReference type="InterPro" id="IPR036770">
    <property type="entry name" value="Ankyrin_rpt-contain_sf"/>
</dbReference>
<dbReference type="InParanoid" id="A0A7N2MDL8"/>
<evidence type="ECO:0008006" key="3">
    <source>
        <dbReference type="Google" id="ProtNLM"/>
    </source>
</evidence>
<dbReference type="Proteomes" id="UP000594261">
    <property type="component" value="Chromosome 8"/>
</dbReference>
<proteinExistence type="predicted"/>
<evidence type="ECO:0000313" key="2">
    <source>
        <dbReference type="Proteomes" id="UP000594261"/>
    </source>
</evidence>
<accession>A0A7N2MDL8</accession>
<name>A0A7N2MDL8_QUELO</name>